<dbReference type="InterPro" id="IPR025486">
    <property type="entry name" value="DUF4378"/>
</dbReference>
<accession>A0ABD1TR19</accession>
<dbReference type="EMBL" id="JBFOLJ010000008">
    <property type="protein sequence ID" value="KAL2515033.1"/>
    <property type="molecule type" value="Genomic_DNA"/>
</dbReference>
<dbReference type="PANTHER" id="PTHR46836">
    <property type="entry name" value="AFADIN"/>
    <property type="match status" value="1"/>
</dbReference>
<organism evidence="2 3">
    <name type="scientific">Forsythia ovata</name>
    <dbReference type="NCBI Taxonomy" id="205694"/>
    <lineage>
        <taxon>Eukaryota</taxon>
        <taxon>Viridiplantae</taxon>
        <taxon>Streptophyta</taxon>
        <taxon>Embryophyta</taxon>
        <taxon>Tracheophyta</taxon>
        <taxon>Spermatophyta</taxon>
        <taxon>Magnoliopsida</taxon>
        <taxon>eudicotyledons</taxon>
        <taxon>Gunneridae</taxon>
        <taxon>Pentapetalae</taxon>
        <taxon>asterids</taxon>
        <taxon>lamiids</taxon>
        <taxon>Lamiales</taxon>
        <taxon>Oleaceae</taxon>
        <taxon>Forsythieae</taxon>
        <taxon>Forsythia</taxon>
    </lineage>
</organism>
<evidence type="ECO:0000313" key="2">
    <source>
        <dbReference type="EMBL" id="KAL2515033.1"/>
    </source>
</evidence>
<evidence type="ECO:0000313" key="3">
    <source>
        <dbReference type="Proteomes" id="UP001604277"/>
    </source>
</evidence>
<dbReference type="PANTHER" id="PTHR46836:SF8">
    <property type="entry name" value="AFADIN"/>
    <property type="match status" value="1"/>
</dbReference>
<name>A0ABD1TR19_9LAMI</name>
<proteinExistence type="predicted"/>
<comment type="caution">
    <text evidence="2">The sequence shown here is derived from an EMBL/GenBank/DDBJ whole genome shotgun (WGS) entry which is preliminary data.</text>
</comment>
<dbReference type="Proteomes" id="UP001604277">
    <property type="component" value="Unassembled WGS sequence"/>
</dbReference>
<dbReference type="Pfam" id="PF14309">
    <property type="entry name" value="DUF4378"/>
    <property type="match status" value="1"/>
</dbReference>
<keyword evidence="3" id="KW-1185">Reference proteome</keyword>
<protein>
    <recommendedName>
        <fullName evidence="1">DUF4378 domain-containing protein</fullName>
    </recommendedName>
</protein>
<sequence length="197" mass="22232">MCSTESRHQGVLSRSSVFAVEYSVDALDDRHDESSMIRDDCLGRDGLSTFPVAEPCSSETTGEVDDASPFSVLEAPFTEDSSSESFERVNTELHEADPDMLGETWYAPECPLHPSVFDNLEKKYSEETTALRSERRLLFDRIFSSLLEFLLQHVDSFTLVLPNIIGVSSKWEKQRVEDAIWKLLTGQVLQVNMDLSD</sequence>
<feature type="domain" description="DUF4378" evidence="1">
    <location>
        <begin position="90"/>
        <end position="186"/>
    </location>
</feature>
<gene>
    <name evidence="2" type="ORF">Fot_29004</name>
</gene>
<dbReference type="AlphaFoldDB" id="A0ABD1TR19"/>
<reference evidence="3" key="1">
    <citation type="submission" date="2024-07" db="EMBL/GenBank/DDBJ databases">
        <title>Two chromosome-level genome assemblies of Korean endemic species Abeliophyllum distichum and Forsythia ovata (Oleaceae).</title>
        <authorList>
            <person name="Jang H."/>
        </authorList>
    </citation>
    <scope>NUCLEOTIDE SEQUENCE [LARGE SCALE GENOMIC DNA]</scope>
</reference>
<evidence type="ECO:0000259" key="1">
    <source>
        <dbReference type="Pfam" id="PF14309"/>
    </source>
</evidence>